<name>A0A3M4PZ02_9PSED</name>
<dbReference type="Proteomes" id="UP000277179">
    <property type="component" value="Unassembled WGS sequence"/>
</dbReference>
<evidence type="ECO:0000313" key="3">
    <source>
        <dbReference type="Proteomes" id="UP000277179"/>
    </source>
</evidence>
<evidence type="ECO:0000256" key="1">
    <source>
        <dbReference type="SAM" id="MobiDB-lite"/>
    </source>
</evidence>
<organism evidence="2 3">
    <name type="scientific">Pseudomonas salomonii</name>
    <dbReference type="NCBI Taxonomy" id="191391"/>
    <lineage>
        <taxon>Bacteria</taxon>
        <taxon>Pseudomonadati</taxon>
        <taxon>Pseudomonadota</taxon>
        <taxon>Gammaproteobacteria</taxon>
        <taxon>Pseudomonadales</taxon>
        <taxon>Pseudomonadaceae</taxon>
        <taxon>Pseudomonas</taxon>
    </lineage>
</organism>
<dbReference type="AlphaFoldDB" id="A0A3M4PZ02"/>
<comment type="caution">
    <text evidence="2">The sequence shown here is derived from an EMBL/GenBank/DDBJ whole genome shotgun (WGS) entry which is preliminary data.</text>
</comment>
<reference evidence="2 3" key="1">
    <citation type="submission" date="2018-08" db="EMBL/GenBank/DDBJ databases">
        <title>Recombination of ecologically and evolutionarily significant loci maintains genetic cohesion in the Pseudomonas syringae species complex.</title>
        <authorList>
            <person name="Dillon M."/>
            <person name="Thakur S."/>
            <person name="Almeida R.N.D."/>
            <person name="Weir B.S."/>
            <person name="Guttman D.S."/>
        </authorList>
    </citation>
    <scope>NUCLEOTIDE SEQUENCE [LARGE SCALE GENOMIC DNA]</scope>
    <source>
        <strain evidence="2 3">ICMP 11288</strain>
    </source>
</reference>
<accession>A0A3M4PZ02</accession>
<dbReference type="EMBL" id="RBRL01000389">
    <property type="protein sequence ID" value="RMQ83423.1"/>
    <property type="molecule type" value="Genomic_DNA"/>
</dbReference>
<gene>
    <name evidence="2" type="ORF">ALP97_03596</name>
</gene>
<proteinExistence type="predicted"/>
<evidence type="ECO:0000313" key="2">
    <source>
        <dbReference type="EMBL" id="RMQ83423.1"/>
    </source>
</evidence>
<evidence type="ECO:0008006" key="4">
    <source>
        <dbReference type="Google" id="ProtNLM"/>
    </source>
</evidence>
<feature type="region of interest" description="Disordered" evidence="1">
    <location>
        <begin position="1"/>
        <end position="33"/>
    </location>
</feature>
<protein>
    <recommendedName>
        <fullName evidence="4">DUF1351 domain-containing protein</fullName>
    </recommendedName>
</protein>
<sequence>MLRQARRGIVMSTNPKKAPAQESLEMSEAEDAQKAVSPTVAVTDIAEYRPHEEQIVRLETTYAKLVVDCSTSEGLANAKEVRVDIRDVRYALANTTKTALVPYQQKVKEAQARVNEVKEFGEALKARVLVLEEPIDEAIKAEEKRVADAKAERERIERERVEGIQTKVTHFRNVVPAYAARTATDIAPMLERVKASVILFDEYGEFEAEATIARDNAIEQLETLHKAALEREVAAQKLLDQQKELDDLRAKQKIADDEAQRLREERAEEDRLRLKKQQDELDQQRRDMEAQQRQQREQQEEQQRQQRERDAQYQRDQEELARLRAQAAAPAPVIATAPASIEAKAEVAPVNSQATSAEQDDLTTTAPAVEDIVEVVALGFDVDLETARAWLRAIRF</sequence>
<feature type="region of interest" description="Disordered" evidence="1">
    <location>
        <begin position="264"/>
        <end position="318"/>
    </location>
</feature>